<comment type="caution">
    <text evidence="1">The sequence shown here is derived from an EMBL/GenBank/DDBJ whole genome shotgun (WGS) entry which is preliminary data.</text>
</comment>
<dbReference type="RefSeq" id="WP_338099158.1">
    <property type="nucleotide sequence ID" value="NZ_JAWDKD010000011.1"/>
</dbReference>
<sequence>MDFKPAHFLYLSIYLTKLAKSNLPISESFYRTAVGRAYYASFWEARAYAENNLNFVSSGTGGDHRFLASCYRDSDNKSIRSVGLLLSKLRTWRNISDYESSDKYDVSIERKAVEAISYAVSIFSELNRK</sequence>
<organism evidence="1 2">
    <name type="scientific">Methanolapillus africanus</name>
    <dbReference type="NCBI Taxonomy" id="3028297"/>
    <lineage>
        <taxon>Archaea</taxon>
        <taxon>Methanobacteriati</taxon>
        <taxon>Methanobacteriota</taxon>
        <taxon>Stenosarchaea group</taxon>
        <taxon>Methanomicrobia</taxon>
        <taxon>Methanosarcinales</taxon>
        <taxon>Methanosarcinaceae</taxon>
        <taxon>Methanolapillus</taxon>
    </lineage>
</organism>
<dbReference type="Gene3D" id="1.20.120.330">
    <property type="entry name" value="Nucleotidyltransferases domain 2"/>
    <property type="match status" value="1"/>
</dbReference>
<evidence type="ECO:0000313" key="1">
    <source>
        <dbReference type="EMBL" id="MDV0446750.1"/>
    </source>
</evidence>
<reference evidence="1" key="1">
    <citation type="submission" date="2023-06" db="EMBL/GenBank/DDBJ databases">
        <title>Genome sequence of Methanosarcinaceae archaeon Ag5.</title>
        <authorList>
            <person name="Protasov E."/>
            <person name="Platt K."/>
            <person name="Poehlein A."/>
            <person name="Daniel R."/>
            <person name="Brune A."/>
        </authorList>
    </citation>
    <scope>NUCLEOTIDE SEQUENCE</scope>
    <source>
        <strain evidence="1">Ag5</strain>
    </source>
</reference>
<keyword evidence="2" id="KW-1185">Reference proteome</keyword>
<proteinExistence type="predicted"/>
<evidence type="ECO:0000313" key="2">
    <source>
        <dbReference type="Proteomes" id="UP001271789"/>
    </source>
</evidence>
<dbReference type="EMBL" id="JAWDKD010000011">
    <property type="protein sequence ID" value="MDV0446750.1"/>
    <property type="molecule type" value="Genomic_DNA"/>
</dbReference>
<evidence type="ECO:0008006" key="3">
    <source>
        <dbReference type="Google" id="ProtNLM"/>
    </source>
</evidence>
<protein>
    <recommendedName>
        <fullName evidence="3">HEPN domain-containing protein</fullName>
    </recommendedName>
</protein>
<gene>
    <name evidence="1" type="ORF">MsAg5_06030</name>
</gene>
<accession>A0AAE4MJ24</accession>
<name>A0AAE4MJ24_9EURY</name>
<dbReference type="Proteomes" id="UP001271789">
    <property type="component" value="Unassembled WGS sequence"/>
</dbReference>
<dbReference type="AlphaFoldDB" id="A0AAE4MJ24"/>